<dbReference type="HAMAP" id="MF_00145">
    <property type="entry name" value="Phosphoglyc_kinase"/>
    <property type="match status" value="1"/>
</dbReference>
<evidence type="ECO:0000256" key="6">
    <source>
        <dbReference type="ARBA" id="ARBA00016471"/>
    </source>
</evidence>
<proteinExistence type="inferred from homology"/>
<organism evidence="15 16">
    <name type="scientific">candidate division TA06 bacterium</name>
    <dbReference type="NCBI Taxonomy" id="2250710"/>
    <lineage>
        <taxon>Bacteria</taxon>
        <taxon>Bacteria division TA06</taxon>
    </lineage>
</organism>
<dbReference type="GO" id="GO:0005829">
    <property type="term" value="C:cytosol"/>
    <property type="evidence" value="ECO:0007669"/>
    <property type="project" value="UniProtKB-ARBA"/>
</dbReference>
<feature type="binding site" evidence="11 12">
    <location>
        <begin position="60"/>
        <end position="63"/>
    </location>
    <ligand>
        <name>substrate</name>
    </ligand>
</feature>
<dbReference type="GO" id="GO:0006094">
    <property type="term" value="P:gluconeogenesis"/>
    <property type="evidence" value="ECO:0007669"/>
    <property type="project" value="TreeGrafter"/>
</dbReference>
<protein>
    <recommendedName>
        <fullName evidence="6 11">Phosphoglycerate kinase</fullName>
        <ecNumber evidence="5 11">2.7.2.3</ecNumber>
    </recommendedName>
</protein>
<feature type="binding site" evidence="11 13">
    <location>
        <position position="325"/>
    </location>
    <ligand>
        <name>ATP</name>
        <dbReference type="ChEBI" id="CHEBI:30616"/>
    </ligand>
</feature>
<feature type="binding site" evidence="11 13">
    <location>
        <position position="203"/>
    </location>
    <ligand>
        <name>ATP</name>
        <dbReference type="ChEBI" id="CHEBI:30616"/>
    </ligand>
</feature>
<feature type="binding site" evidence="11 13">
    <location>
        <begin position="354"/>
        <end position="357"/>
    </location>
    <ligand>
        <name>ATP</name>
        <dbReference type="ChEBI" id="CHEBI:30616"/>
    </ligand>
</feature>
<feature type="binding site" evidence="11">
    <location>
        <position position="294"/>
    </location>
    <ligand>
        <name>ATP</name>
        <dbReference type="ChEBI" id="CHEBI:30616"/>
    </ligand>
</feature>
<feature type="binding site" evidence="12">
    <location>
        <position position="37"/>
    </location>
    <ligand>
        <name>(2R)-3-phosphoglycerate</name>
        <dbReference type="ChEBI" id="CHEBI:58272"/>
    </ligand>
</feature>
<dbReference type="PANTHER" id="PTHR11406:SF23">
    <property type="entry name" value="PHOSPHOGLYCERATE KINASE 1, CHLOROPLASTIC-RELATED"/>
    <property type="match status" value="1"/>
</dbReference>
<evidence type="ECO:0000256" key="4">
    <source>
        <dbReference type="ARBA" id="ARBA00011245"/>
    </source>
</evidence>
<dbReference type="InterPro" id="IPR001576">
    <property type="entry name" value="Phosphoglycerate_kinase"/>
</dbReference>
<evidence type="ECO:0000256" key="11">
    <source>
        <dbReference type="HAMAP-Rule" id="MF_00145"/>
    </source>
</evidence>
<gene>
    <name evidence="11 15" type="primary">pgk</name>
    <name evidence="15" type="ORF">DRP44_03440</name>
</gene>
<feature type="binding site" evidence="11">
    <location>
        <position position="152"/>
    </location>
    <ligand>
        <name>substrate</name>
    </ligand>
</feature>
<dbReference type="GO" id="GO:0004618">
    <property type="term" value="F:phosphoglycerate kinase activity"/>
    <property type="evidence" value="ECO:0007669"/>
    <property type="project" value="UniProtKB-UniRule"/>
</dbReference>
<dbReference type="FunFam" id="3.40.50.1260:FF:000006">
    <property type="entry name" value="Phosphoglycerate kinase"/>
    <property type="match status" value="1"/>
</dbReference>
<dbReference type="FunFam" id="3.40.50.1260:FF:000003">
    <property type="entry name" value="Phosphoglycerate kinase"/>
    <property type="match status" value="1"/>
</dbReference>
<evidence type="ECO:0000256" key="3">
    <source>
        <dbReference type="ARBA" id="ARBA00008982"/>
    </source>
</evidence>
<dbReference type="UniPathway" id="UPA00109">
    <property type="reaction ID" value="UER00185"/>
</dbReference>
<comment type="caution">
    <text evidence="15">The sequence shown here is derived from an EMBL/GenBank/DDBJ whole genome shotgun (WGS) entry which is preliminary data.</text>
</comment>
<evidence type="ECO:0000256" key="8">
    <source>
        <dbReference type="ARBA" id="ARBA00022741"/>
    </source>
</evidence>
<dbReference type="GO" id="GO:0043531">
    <property type="term" value="F:ADP binding"/>
    <property type="evidence" value="ECO:0007669"/>
    <property type="project" value="TreeGrafter"/>
</dbReference>
<dbReference type="Gene3D" id="3.40.50.1260">
    <property type="entry name" value="Phosphoglycerate kinase, N-terminal domain"/>
    <property type="match status" value="2"/>
</dbReference>
<keyword evidence="10 11" id="KW-0067">ATP-binding</keyword>
<dbReference type="PRINTS" id="PR00477">
    <property type="entry name" value="PHGLYCKINASE"/>
</dbReference>
<dbReference type="EC" id="2.7.2.3" evidence="5 11"/>
<dbReference type="Pfam" id="PF00162">
    <property type="entry name" value="PGK"/>
    <property type="match status" value="1"/>
</dbReference>
<evidence type="ECO:0000256" key="7">
    <source>
        <dbReference type="ARBA" id="ARBA00022679"/>
    </source>
</evidence>
<evidence type="ECO:0000256" key="13">
    <source>
        <dbReference type="PIRSR" id="PIRSR000724-2"/>
    </source>
</evidence>
<feature type="binding site" evidence="12">
    <location>
        <position position="119"/>
    </location>
    <ligand>
        <name>(2R)-3-phosphoglycerate</name>
        <dbReference type="ChEBI" id="CHEBI:58272"/>
    </ligand>
</feature>
<keyword evidence="8 11" id="KW-0547">Nucleotide-binding</keyword>
<feature type="binding site" evidence="11">
    <location>
        <position position="119"/>
    </location>
    <ligand>
        <name>substrate</name>
    </ligand>
</feature>
<feature type="binding site" evidence="11 12">
    <location>
        <begin position="22"/>
        <end position="24"/>
    </location>
    <ligand>
        <name>substrate</name>
    </ligand>
</feature>
<comment type="similarity">
    <text evidence="3 11 14">Belongs to the phosphoglycerate kinase family.</text>
</comment>
<keyword evidence="9 11" id="KW-0418">Kinase</keyword>
<evidence type="ECO:0000256" key="12">
    <source>
        <dbReference type="PIRSR" id="PIRSR000724-1"/>
    </source>
</evidence>
<dbReference type="PANTHER" id="PTHR11406">
    <property type="entry name" value="PHOSPHOGLYCERATE KINASE"/>
    <property type="match status" value="1"/>
</dbReference>
<dbReference type="GO" id="GO:0005524">
    <property type="term" value="F:ATP binding"/>
    <property type="evidence" value="ECO:0007669"/>
    <property type="project" value="UniProtKB-KW"/>
</dbReference>
<feature type="binding site" evidence="12">
    <location>
        <position position="152"/>
    </location>
    <ligand>
        <name>(2R)-3-phosphoglycerate</name>
        <dbReference type="ChEBI" id="CHEBI:58272"/>
    </ligand>
</feature>
<keyword evidence="11" id="KW-0324">Glycolysis</keyword>
<keyword evidence="11" id="KW-0963">Cytoplasm</keyword>
<comment type="subunit">
    <text evidence="4 11">Monomer.</text>
</comment>
<dbReference type="AlphaFoldDB" id="A0A660S8W4"/>
<evidence type="ECO:0000256" key="5">
    <source>
        <dbReference type="ARBA" id="ARBA00013061"/>
    </source>
</evidence>
<comment type="pathway">
    <text evidence="2 11">Carbohydrate degradation; glycolysis; pyruvate from D-glyceraldehyde 3-phosphate: step 2/5.</text>
</comment>
<dbReference type="EMBL" id="QNBC01000034">
    <property type="protein sequence ID" value="RKX66716.1"/>
    <property type="molecule type" value="Genomic_DNA"/>
</dbReference>
<sequence length="398" mass="44037">MEILSIDKYGNYKDKIVLIRCDYNVPMQNEKITDDTRIVKSLDTLRYILERGASIVLMSHLGKPKGKKVKKLSLLPVKKHLEKLLGKKVGFIEDITDESSIKEVKSKNNGAITLLENLRFYPGEENDDESFAKILSQYGDIYVNEAFSVSHRKHASVHAIGKFFDLKLAGFLMEKEIEYLKKYIDDPKRPFAAVIGGAKISSKIGVLMNLIEKVDILLIGGGMAFTFLKAEGYEIGRSVFEEDKLPMAMDIMKYAGKSEGMLLLPVDAIIADDMEEPKQIKKVAINKIPEDMLGLDIGPKTEEKFKSALIGAKTILWNGPMGVFEKEEFSHGTLEIAEDIAKETAKGAVSILGGGDTISAINHFGMYDKFTHVSTGGGASLDFMGGKEMPGIEILKVC</sequence>
<evidence type="ECO:0000256" key="2">
    <source>
        <dbReference type="ARBA" id="ARBA00004838"/>
    </source>
</evidence>
<dbReference type="InterPro" id="IPR015824">
    <property type="entry name" value="Phosphoglycerate_kinase_N"/>
</dbReference>
<dbReference type="InterPro" id="IPR036043">
    <property type="entry name" value="Phosphoglycerate_kinase_sf"/>
</dbReference>
<comment type="subcellular location">
    <subcellularLocation>
        <location evidence="11">Cytoplasm</location>
    </subcellularLocation>
</comment>
<dbReference type="Proteomes" id="UP000282321">
    <property type="component" value="Unassembled WGS sequence"/>
</dbReference>
<evidence type="ECO:0000256" key="14">
    <source>
        <dbReference type="RuleBase" id="RU000532"/>
    </source>
</evidence>
<feature type="binding site" evidence="11">
    <location>
        <position position="37"/>
    </location>
    <ligand>
        <name>substrate</name>
    </ligand>
</feature>
<comment type="catalytic activity">
    <reaction evidence="1 11 14">
        <text>(2R)-3-phosphoglycerate + ATP = (2R)-3-phospho-glyceroyl phosphate + ADP</text>
        <dbReference type="Rhea" id="RHEA:14801"/>
        <dbReference type="ChEBI" id="CHEBI:30616"/>
        <dbReference type="ChEBI" id="CHEBI:57604"/>
        <dbReference type="ChEBI" id="CHEBI:58272"/>
        <dbReference type="ChEBI" id="CHEBI:456216"/>
        <dbReference type="EC" id="2.7.2.3"/>
    </reaction>
</comment>
<name>A0A660S8W4_UNCT6</name>
<reference evidence="15 16" key="1">
    <citation type="submission" date="2018-06" db="EMBL/GenBank/DDBJ databases">
        <title>Extensive metabolic versatility and redundancy in microbially diverse, dynamic hydrothermal sediments.</title>
        <authorList>
            <person name="Dombrowski N."/>
            <person name="Teske A."/>
            <person name="Baker B.J."/>
        </authorList>
    </citation>
    <scope>NUCLEOTIDE SEQUENCE [LARGE SCALE GENOMIC DNA]</scope>
    <source>
        <strain evidence="15">B35_G9</strain>
    </source>
</reference>
<evidence type="ECO:0000256" key="1">
    <source>
        <dbReference type="ARBA" id="ARBA00000642"/>
    </source>
</evidence>
<accession>A0A660S8W4</accession>
<evidence type="ECO:0000313" key="15">
    <source>
        <dbReference type="EMBL" id="RKX66716.1"/>
    </source>
</evidence>
<evidence type="ECO:0000256" key="10">
    <source>
        <dbReference type="ARBA" id="ARBA00022840"/>
    </source>
</evidence>
<dbReference type="PIRSF" id="PIRSF000724">
    <property type="entry name" value="Pgk"/>
    <property type="match status" value="1"/>
</dbReference>
<keyword evidence="7 11" id="KW-0808">Transferase</keyword>
<dbReference type="SUPFAM" id="SSF53748">
    <property type="entry name" value="Phosphoglycerate kinase"/>
    <property type="match status" value="1"/>
</dbReference>
<evidence type="ECO:0000313" key="16">
    <source>
        <dbReference type="Proteomes" id="UP000282321"/>
    </source>
</evidence>
<evidence type="ECO:0000256" key="9">
    <source>
        <dbReference type="ARBA" id="ARBA00022777"/>
    </source>
</evidence>
<dbReference type="GO" id="GO:0006096">
    <property type="term" value="P:glycolytic process"/>
    <property type="evidence" value="ECO:0007669"/>
    <property type="project" value="UniProtKB-UniRule"/>
</dbReference>